<keyword evidence="3" id="KW-0479">Metal-binding</keyword>
<evidence type="ECO:0000256" key="2">
    <source>
        <dbReference type="ARBA" id="ARBA00022679"/>
    </source>
</evidence>
<dbReference type="CDD" id="cd04194">
    <property type="entry name" value="GT8_A4GalT_like"/>
    <property type="match status" value="1"/>
</dbReference>
<dbReference type="Pfam" id="PF01501">
    <property type="entry name" value="Glyco_transf_8"/>
    <property type="match status" value="1"/>
</dbReference>
<dbReference type="InterPro" id="IPR002495">
    <property type="entry name" value="Glyco_trans_8"/>
</dbReference>
<dbReference type="Gene3D" id="3.90.550.10">
    <property type="entry name" value="Spore Coat Polysaccharide Biosynthesis Protein SpsA, Chain A"/>
    <property type="match status" value="1"/>
</dbReference>
<dbReference type="RefSeq" id="WP_119897557.1">
    <property type="nucleotide sequence ID" value="NZ_QNRC01000018.1"/>
</dbReference>
<sequence length="313" mass="35588">MLIITGSDDNYVPGVLVLVASAAFHNPDARFAVLDMGISPENRARIDRLAERLQVDIQRVEVGETAFSGLMVKRRHLTCSTYLRLLIPQLFPAEDRVIYMDCDMVVMDDLSPLNEVELGRNIVAAVPCPSPDPIEVNATGHVIGSYVNAGLLVMNLPVWRAEKVADLCVACLSDPQKPLLSEDQSAINIVARDRMTLLPLRFNVYSDPASYKRPEDFPHHPAVLHYVVNNKPWNWQTNLAQIWQFHADRIADLLPPRRPISIRRRLSLFNRERKQVLGQLTMQRKYCVRRKVVRYMNEVVAREYLEKAAAAAR</sequence>
<dbReference type="EMBL" id="QZEW01000025">
    <property type="protein sequence ID" value="RJL18349.1"/>
    <property type="molecule type" value="Genomic_DNA"/>
</dbReference>
<dbReference type="AlphaFoldDB" id="A0A419A8D1"/>
<keyword evidence="5" id="KW-1185">Reference proteome</keyword>
<keyword evidence="1" id="KW-0328">Glycosyltransferase</keyword>
<evidence type="ECO:0000256" key="3">
    <source>
        <dbReference type="ARBA" id="ARBA00022723"/>
    </source>
</evidence>
<dbReference type="GO" id="GO:0046872">
    <property type="term" value="F:metal ion binding"/>
    <property type="evidence" value="ECO:0007669"/>
    <property type="project" value="UniProtKB-KW"/>
</dbReference>
<reference evidence="5" key="1">
    <citation type="submission" date="2018-09" db="EMBL/GenBank/DDBJ databases">
        <title>Paracoccus onubensis nov. sp. a moderate halophilic bacterium isolated from Gruta de las Maravillas (Aracena, Spain).</title>
        <authorList>
            <person name="Jurado V."/>
            <person name="Gutierrez-Patricio S."/>
            <person name="Gonzalez-Pimentel J.L."/>
            <person name="Miller A.Z."/>
            <person name="Laiz L."/>
            <person name="Saiz-Jimenez C."/>
        </authorList>
    </citation>
    <scope>NUCLEOTIDE SEQUENCE [LARGE SCALE GENOMIC DNA]</scope>
    <source>
        <strain evidence="5">DSM 26381</strain>
    </source>
</reference>
<dbReference type="PANTHER" id="PTHR13778">
    <property type="entry name" value="GLYCOSYLTRANSFERASE 8 DOMAIN-CONTAINING PROTEIN"/>
    <property type="match status" value="1"/>
</dbReference>
<proteinExistence type="predicted"/>
<dbReference type="SUPFAM" id="SSF53448">
    <property type="entry name" value="Nucleotide-diphospho-sugar transferases"/>
    <property type="match status" value="1"/>
</dbReference>
<dbReference type="OrthoDB" id="5672604at2"/>
<dbReference type="Proteomes" id="UP000283587">
    <property type="component" value="Unassembled WGS sequence"/>
</dbReference>
<name>A0A419A8D1_9RHOB</name>
<dbReference type="GO" id="GO:0016757">
    <property type="term" value="F:glycosyltransferase activity"/>
    <property type="evidence" value="ECO:0007669"/>
    <property type="project" value="UniProtKB-KW"/>
</dbReference>
<dbReference type="PANTHER" id="PTHR13778:SF47">
    <property type="entry name" value="LIPOPOLYSACCHARIDE 1,3-GALACTOSYLTRANSFERASE"/>
    <property type="match status" value="1"/>
</dbReference>
<gene>
    <name evidence="4" type="ORF">D3P05_07510</name>
</gene>
<organism evidence="4 5">
    <name type="scientific">Paracoccus siganidrum</name>
    <dbReference type="NCBI Taxonomy" id="1276757"/>
    <lineage>
        <taxon>Bacteria</taxon>
        <taxon>Pseudomonadati</taxon>
        <taxon>Pseudomonadota</taxon>
        <taxon>Alphaproteobacteria</taxon>
        <taxon>Rhodobacterales</taxon>
        <taxon>Paracoccaceae</taxon>
        <taxon>Paracoccus</taxon>
    </lineage>
</organism>
<protein>
    <submittedName>
        <fullName evidence="4">Glycosyltransferase family 8 protein</fullName>
    </submittedName>
</protein>
<comment type="caution">
    <text evidence="4">The sequence shown here is derived from an EMBL/GenBank/DDBJ whole genome shotgun (WGS) entry which is preliminary data.</text>
</comment>
<keyword evidence="2 4" id="KW-0808">Transferase</keyword>
<evidence type="ECO:0000313" key="4">
    <source>
        <dbReference type="EMBL" id="RJL18349.1"/>
    </source>
</evidence>
<dbReference type="InterPro" id="IPR029044">
    <property type="entry name" value="Nucleotide-diphossugar_trans"/>
</dbReference>
<evidence type="ECO:0000256" key="1">
    <source>
        <dbReference type="ARBA" id="ARBA00022676"/>
    </source>
</evidence>
<dbReference type="InterPro" id="IPR050748">
    <property type="entry name" value="Glycosyltrans_8_dom-fam"/>
</dbReference>
<evidence type="ECO:0000313" key="5">
    <source>
        <dbReference type="Proteomes" id="UP000283587"/>
    </source>
</evidence>
<accession>A0A419A8D1</accession>